<dbReference type="Pfam" id="PF13742">
    <property type="entry name" value="tRNA_anti_2"/>
    <property type="match status" value="1"/>
</dbReference>
<dbReference type="EMBL" id="AP023321">
    <property type="protein sequence ID" value="BCI60505.1"/>
    <property type="molecule type" value="Genomic_DNA"/>
</dbReference>
<evidence type="ECO:0000256" key="1">
    <source>
        <dbReference type="ARBA" id="ARBA00022490"/>
    </source>
</evidence>
<dbReference type="GO" id="GO:0009318">
    <property type="term" value="C:exodeoxyribonuclease VII complex"/>
    <property type="evidence" value="ECO:0007669"/>
    <property type="project" value="UniProtKB-UniRule"/>
</dbReference>
<evidence type="ECO:0000313" key="10">
    <source>
        <dbReference type="Proteomes" id="UP000593890"/>
    </source>
</evidence>
<keyword evidence="10" id="KW-1185">Reference proteome</keyword>
<gene>
    <name evidence="5" type="primary">xseA</name>
    <name evidence="9" type="ORF">C12CBH8_11440</name>
</gene>
<dbReference type="InterPro" id="IPR003753">
    <property type="entry name" value="Exonuc_VII_L"/>
</dbReference>
<proteinExistence type="inferred from homology"/>
<dbReference type="PANTHER" id="PTHR30008:SF0">
    <property type="entry name" value="EXODEOXYRIBONUCLEASE 7 LARGE SUBUNIT"/>
    <property type="match status" value="1"/>
</dbReference>
<evidence type="ECO:0000256" key="3">
    <source>
        <dbReference type="ARBA" id="ARBA00022801"/>
    </source>
</evidence>
<comment type="function">
    <text evidence="5">Bidirectionally degrades single-stranded DNA into large acid-insoluble oligonucleotides, which are then degraded further into small acid-soluble oligonucleotides.</text>
</comment>
<dbReference type="Pfam" id="PF02601">
    <property type="entry name" value="Exonuc_VII_L"/>
    <property type="match status" value="1"/>
</dbReference>
<evidence type="ECO:0000259" key="8">
    <source>
        <dbReference type="Pfam" id="PF13742"/>
    </source>
</evidence>
<dbReference type="KEGG" id="sman:C12CBH8_11440"/>
<dbReference type="EC" id="3.1.11.6" evidence="5"/>
<dbReference type="GO" id="GO:0005737">
    <property type="term" value="C:cytoplasm"/>
    <property type="evidence" value="ECO:0007669"/>
    <property type="project" value="UniProtKB-SubCell"/>
</dbReference>
<evidence type="ECO:0000313" key="9">
    <source>
        <dbReference type="EMBL" id="BCI60505.1"/>
    </source>
</evidence>
<evidence type="ECO:0000256" key="4">
    <source>
        <dbReference type="ARBA" id="ARBA00022839"/>
    </source>
</evidence>
<organism evidence="9 10">
    <name type="scientific">Solibaculum mannosilyticum</name>
    <dbReference type="NCBI Taxonomy" id="2780922"/>
    <lineage>
        <taxon>Bacteria</taxon>
        <taxon>Bacillati</taxon>
        <taxon>Bacillota</taxon>
        <taxon>Clostridia</taxon>
        <taxon>Eubacteriales</taxon>
        <taxon>Oscillospiraceae</taxon>
        <taxon>Solibaculum</taxon>
    </lineage>
</organism>
<dbReference type="GO" id="GO:0006308">
    <property type="term" value="P:DNA catabolic process"/>
    <property type="evidence" value="ECO:0007669"/>
    <property type="project" value="UniProtKB-UniRule"/>
</dbReference>
<evidence type="ECO:0000256" key="2">
    <source>
        <dbReference type="ARBA" id="ARBA00022722"/>
    </source>
</evidence>
<dbReference type="RefSeq" id="WP_099321973.1">
    <property type="nucleotide sequence ID" value="NZ_AP023321.1"/>
</dbReference>
<feature type="domain" description="Exonuclease VII large subunit C-terminal" evidence="7">
    <location>
        <begin position="125"/>
        <end position="343"/>
    </location>
</feature>
<evidence type="ECO:0000259" key="7">
    <source>
        <dbReference type="Pfam" id="PF02601"/>
    </source>
</evidence>
<dbReference type="GO" id="GO:0003676">
    <property type="term" value="F:nucleic acid binding"/>
    <property type="evidence" value="ECO:0007669"/>
    <property type="project" value="InterPro"/>
</dbReference>
<dbReference type="PANTHER" id="PTHR30008">
    <property type="entry name" value="EXODEOXYRIBONUCLEASE 7 LARGE SUBUNIT"/>
    <property type="match status" value="1"/>
</dbReference>
<protein>
    <recommendedName>
        <fullName evidence="5">Exodeoxyribonuclease 7 large subunit</fullName>
        <ecNumber evidence="5">3.1.11.6</ecNumber>
    </recommendedName>
    <alternativeName>
        <fullName evidence="5">Exodeoxyribonuclease VII large subunit</fullName>
        <shortName evidence="5">Exonuclease VII large subunit</shortName>
    </alternativeName>
</protein>
<evidence type="ECO:0000256" key="5">
    <source>
        <dbReference type="HAMAP-Rule" id="MF_00378"/>
    </source>
</evidence>
<keyword evidence="1 5" id="KW-0963">Cytoplasm</keyword>
<sequence length="406" mass="44866">MSNLVLTVTQVNTYVKSILEGDPRLQSVYLTGEVSNFVNHYRSGHCYLSLKDDQSAIKAVMFKNVASRLRFVPENGMKVLVRGRISLYERDGQYQFYIDDMQPAGVGAMQVALEQLKKKLHAQGLFEQSRKKALPSMPMRVGVVTSPTGAAVQDIKNILNRRFPLAEVVLCPVLVQGEEAPSQIAAALDLINQKKAADVIIVGRGGGSMEDLWAFNSEEVVQAVARSDIPVISAVGHETDYTLCDLAADLRAPTPSAAAELAVPQASDLLAELHIVRATMIQNMLLMVEQARHRLEQVEKSRIFHQPQDILLEKRMLLDQISNDLVSAYHRKLFEPRKKLAEMAAKLDALSPLKVLARGYTVARTKDKTIRSTEDVALGDTISLQVSDGKIHCTAFEKTSMGSENK</sequence>
<accession>A0A7I8D3E2</accession>
<comment type="similarity">
    <text evidence="5 6">Belongs to the XseA family.</text>
</comment>
<name>A0A7I8D3E2_9FIRM</name>
<dbReference type="CDD" id="cd04489">
    <property type="entry name" value="ExoVII_LU_OBF"/>
    <property type="match status" value="1"/>
</dbReference>
<feature type="domain" description="OB-fold nucleic acid binding" evidence="8">
    <location>
        <begin position="6"/>
        <end position="102"/>
    </location>
</feature>
<keyword evidence="3 5" id="KW-0378">Hydrolase</keyword>
<reference evidence="10" key="1">
    <citation type="submission" date="2020-07" db="EMBL/GenBank/DDBJ databases">
        <title>Complete genome sequencing of Clostridia bacterium strain 12CBH8.</title>
        <authorList>
            <person name="Sakamoto M."/>
            <person name="Murakami T."/>
            <person name="Mori H."/>
        </authorList>
    </citation>
    <scope>NUCLEOTIDE SEQUENCE [LARGE SCALE GENOMIC DNA]</scope>
    <source>
        <strain evidence="10">12CBH8</strain>
    </source>
</reference>
<keyword evidence="4 5" id="KW-0269">Exonuclease</keyword>
<evidence type="ECO:0000256" key="6">
    <source>
        <dbReference type="RuleBase" id="RU004355"/>
    </source>
</evidence>
<comment type="subcellular location">
    <subcellularLocation>
        <location evidence="5 6">Cytoplasm</location>
    </subcellularLocation>
</comment>
<dbReference type="InterPro" id="IPR020579">
    <property type="entry name" value="Exonuc_VII_lsu_C"/>
</dbReference>
<comment type="catalytic activity">
    <reaction evidence="5 6">
        <text>Exonucleolytic cleavage in either 5'- to 3'- or 3'- to 5'-direction to yield nucleoside 5'-phosphates.</text>
        <dbReference type="EC" id="3.1.11.6"/>
    </reaction>
</comment>
<dbReference type="AlphaFoldDB" id="A0A7I8D3E2"/>
<dbReference type="GO" id="GO:0008855">
    <property type="term" value="F:exodeoxyribonuclease VII activity"/>
    <property type="evidence" value="ECO:0007669"/>
    <property type="project" value="UniProtKB-UniRule"/>
</dbReference>
<keyword evidence="2 5" id="KW-0540">Nuclease</keyword>
<dbReference type="NCBIfam" id="TIGR00237">
    <property type="entry name" value="xseA"/>
    <property type="match status" value="1"/>
</dbReference>
<dbReference type="InterPro" id="IPR025824">
    <property type="entry name" value="OB-fold_nuc-bd_dom"/>
</dbReference>
<dbReference type="HAMAP" id="MF_00378">
    <property type="entry name" value="Exonuc_7_L"/>
    <property type="match status" value="1"/>
</dbReference>
<dbReference type="Proteomes" id="UP000593890">
    <property type="component" value="Chromosome"/>
</dbReference>
<comment type="subunit">
    <text evidence="5">Heterooligomer composed of large and small subunits.</text>
</comment>